<sequence>MSATRTRSSERWSPTEVAALLHALEPLAEPGAPACAVSVRDRRVELTLDPAALHGRAPSPADVPAHHVLVHAGRLVGAVENALRSFGWAPRTVVATDADARPLAAVSATRRRPATPMDLVRRRVDRRPGGAASPRYAAPADASRVVDVAHAAASRGAWLHLLNGPTRDGVPAWRTPATVPADTLTLDLPWRRDPVLAVCTHVDGVREAVLAGVVLERAVVEAALRGLQVEAHVEAFDDAAVRAATLAAAEHETGVGHAALRLFP</sequence>
<dbReference type="RefSeq" id="WP_274202427.1">
    <property type="nucleotide sequence ID" value="NZ_JAQZAO010000010.1"/>
</dbReference>
<keyword evidence="2" id="KW-1185">Reference proteome</keyword>
<protein>
    <submittedName>
        <fullName evidence="1">Uncharacterized protein</fullName>
    </submittedName>
</protein>
<organism evidence="1 2">
    <name type="scientific">Actinomycetospora lemnae</name>
    <dbReference type="NCBI Taxonomy" id="3019891"/>
    <lineage>
        <taxon>Bacteria</taxon>
        <taxon>Bacillati</taxon>
        <taxon>Actinomycetota</taxon>
        <taxon>Actinomycetes</taxon>
        <taxon>Pseudonocardiales</taxon>
        <taxon>Pseudonocardiaceae</taxon>
        <taxon>Actinomycetospora</taxon>
    </lineage>
</organism>
<gene>
    <name evidence="1" type="ORF">PGB27_21335</name>
</gene>
<accession>A0ABT5T1R8</accession>
<dbReference type="Proteomes" id="UP001300763">
    <property type="component" value="Unassembled WGS sequence"/>
</dbReference>
<dbReference type="EMBL" id="JAQZAO010000010">
    <property type="protein sequence ID" value="MDD7967893.1"/>
    <property type="molecule type" value="Genomic_DNA"/>
</dbReference>
<name>A0ABT5T1R8_9PSEU</name>
<evidence type="ECO:0000313" key="1">
    <source>
        <dbReference type="EMBL" id="MDD7967893.1"/>
    </source>
</evidence>
<evidence type="ECO:0000313" key="2">
    <source>
        <dbReference type="Proteomes" id="UP001300763"/>
    </source>
</evidence>
<comment type="caution">
    <text evidence="1">The sequence shown here is derived from an EMBL/GenBank/DDBJ whole genome shotgun (WGS) entry which is preliminary data.</text>
</comment>
<reference evidence="1 2" key="1">
    <citation type="submission" date="2023-02" db="EMBL/GenBank/DDBJ databases">
        <title>Genome sequencing required for Actinomycetospora new species description.</title>
        <authorList>
            <person name="Saimee Y."/>
            <person name="Duangmal K."/>
        </authorList>
    </citation>
    <scope>NUCLEOTIDE SEQUENCE [LARGE SCALE GENOMIC DNA]</scope>
    <source>
        <strain evidence="1 2">DW7H6</strain>
    </source>
</reference>
<proteinExistence type="predicted"/>